<organism evidence="2 3">
    <name type="scientific">Streptomyces jumonjinensis</name>
    <dbReference type="NCBI Taxonomy" id="1945"/>
    <lineage>
        <taxon>Bacteria</taxon>
        <taxon>Bacillati</taxon>
        <taxon>Actinomycetota</taxon>
        <taxon>Actinomycetes</taxon>
        <taxon>Kitasatosporales</taxon>
        <taxon>Streptomycetaceae</taxon>
        <taxon>Streptomyces</taxon>
    </lineage>
</organism>
<dbReference type="InterPro" id="IPR018246">
    <property type="entry name" value="AP_endonuc_F2_Zn_BS"/>
</dbReference>
<evidence type="ECO:0000313" key="2">
    <source>
        <dbReference type="EMBL" id="MQT05671.1"/>
    </source>
</evidence>
<reference evidence="2 3" key="1">
    <citation type="submission" date="2019-05" db="EMBL/GenBank/DDBJ databases">
        <title>Comparative genomics and metabolomics analyses of clavulanic acid producing Streptomyces species provides insight into specialized metabolism and evolution of beta-lactam biosynthetic gene clusters.</title>
        <authorList>
            <person name="Moore M.A."/>
            <person name="Cruz-Morales P."/>
            <person name="Barona Gomez F."/>
            <person name="Kapil T."/>
        </authorList>
    </citation>
    <scope>NUCLEOTIDE SEQUENCE [LARGE SCALE GENOMIC DNA]</scope>
    <source>
        <strain evidence="2 3">NRRL 5741</strain>
    </source>
</reference>
<evidence type="ECO:0000313" key="3">
    <source>
        <dbReference type="Proteomes" id="UP000419138"/>
    </source>
</evidence>
<dbReference type="EMBL" id="VCLA01000209">
    <property type="protein sequence ID" value="MQT05671.1"/>
    <property type="molecule type" value="Genomic_DNA"/>
</dbReference>
<evidence type="ECO:0000259" key="1">
    <source>
        <dbReference type="Pfam" id="PF01261"/>
    </source>
</evidence>
<dbReference type="Gene3D" id="3.20.20.150">
    <property type="entry name" value="Divalent-metal-dependent TIM barrel enzymes"/>
    <property type="match status" value="1"/>
</dbReference>
<protein>
    <submittedName>
        <fullName evidence="2">TIM barrel protein</fullName>
    </submittedName>
</protein>
<dbReference type="NCBIfam" id="NF035939">
    <property type="entry name" value="TIM_EboE"/>
    <property type="match status" value="1"/>
</dbReference>
<comment type="caution">
    <text evidence="2">The sequence shown here is derived from an EMBL/GenBank/DDBJ whole genome shotgun (WGS) entry which is preliminary data.</text>
</comment>
<dbReference type="RefSeq" id="WP_153527305.1">
    <property type="nucleotide sequence ID" value="NZ_JBEPDZ010000006.1"/>
</dbReference>
<gene>
    <name evidence="2" type="ORF">FF041_38050</name>
</gene>
<accession>A0A646KUZ1</accession>
<dbReference type="InterPro" id="IPR036237">
    <property type="entry name" value="Xyl_isomerase-like_sf"/>
</dbReference>
<proteinExistence type="predicted"/>
<feature type="domain" description="Xylose isomerase-like TIM barrel" evidence="1">
    <location>
        <begin position="57"/>
        <end position="232"/>
    </location>
</feature>
<dbReference type="Pfam" id="PF01261">
    <property type="entry name" value="AP_endonuc_2"/>
    <property type="match status" value="1"/>
</dbReference>
<dbReference type="AlphaFoldDB" id="A0A646KUZ1"/>
<dbReference type="InterPro" id="IPR013022">
    <property type="entry name" value="Xyl_isomerase-like_TIM-brl"/>
</dbReference>
<name>A0A646KUZ1_STRJU</name>
<dbReference type="OrthoDB" id="9785907at2"/>
<dbReference type="GO" id="GO:0008270">
    <property type="term" value="F:zinc ion binding"/>
    <property type="evidence" value="ECO:0007669"/>
    <property type="project" value="InterPro"/>
</dbReference>
<dbReference type="PROSITE" id="PS00730">
    <property type="entry name" value="AP_NUCLEASE_F2_2"/>
    <property type="match status" value="1"/>
</dbReference>
<keyword evidence="3" id="KW-1185">Reference proteome</keyword>
<sequence length="393" mass="42360">MRFRHPDGTTVHLAYCTNVHPAETLDGVLAQLRDHCEPVRRRLGRDRLGIGLWLAAPAAQALTADPAALRGLRAELDRRGLEVVTLNGFPYQGFGAERVKYRVYQPDWTHPARLAHTTHLARLLAALLPDDIAEGTISTLPLAWRTHFDTTAATTAATTAHTALTTLAERLDALEDLTGNSIRIALEPEPGCTVETTADAIEPLTAIGSHRIGVCVDTCHLATSFEDPATALAGLAAARITIPKAQLSAALHAEEPHLPEVRAALAAFAEPRFLHQTRTRTAAGLRGTDDLDEALTGHVLPDAAPWRSHFHVPLHAAPAPPLTSTLPVLQSTLTMLVGGPAPLTRHLEVETYTWQALPTALRPRNRTQLAEGIAAELTLARDLLVDLGLKELP</sequence>
<dbReference type="SUPFAM" id="SSF51658">
    <property type="entry name" value="Xylose isomerase-like"/>
    <property type="match status" value="1"/>
</dbReference>
<dbReference type="Proteomes" id="UP000419138">
    <property type="component" value="Unassembled WGS sequence"/>
</dbReference>